<evidence type="ECO:0000256" key="8">
    <source>
        <dbReference type="SAM" id="SignalP"/>
    </source>
</evidence>
<evidence type="ECO:0000259" key="9">
    <source>
        <dbReference type="Pfam" id="PF07731"/>
    </source>
</evidence>
<evidence type="ECO:0000256" key="6">
    <source>
        <dbReference type="SAM" id="MobiDB-lite"/>
    </source>
</evidence>
<dbReference type="Pfam" id="PF02535">
    <property type="entry name" value="Zip"/>
    <property type="match status" value="1"/>
</dbReference>
<accession>A0AAD5Q5S3</accession>
<gene>
    <name evidence="11" type="ORF">P43SY_008920</name>
</gene>
<dbReference type="InterPro" id="IPR011707">
    <property type="entry name" value="Cu-oxidase-like_N"/>
</dbReference>
<organism evidence="11 12">
    <name type="scientific">Pythium insidiosum</name>
    <name type="common">Pythiosis disease agent</name>
    <dbReference type="NCBI Taxonomy" id="114742"/>
    <lineage>
        <taxon>Eukaryota</taxon>
        <taxon>Sar</taxon>
        <taxon>Stramenopiles</taxon>
        <taxon>Oomycota</taxon>
        <taxon>Peronosporomycetes</taxon>
        <taxon>Pythiales</taxon>
        <taxon>Pythiaceae</taxon>
        <taxon>Pythium</taxon>
    </lineage>
</organism>
<feature type="transmembrane region" description="Helical" evidence="7">
    <location>
        <begin position="881"/>
        <end position="903"/>
    </location>
</feature>
<feature type="transmembrane region" description="Helical" evidence="7">
    <location>
        <begin position="662"/>
        <end position="684"/>
    </location>
</feature>
<dbReference type="GO" id="GO:0046873">
    <property type="term" value="F:metal ion transmembrane transporter activity"/>
    <property type="evidence" value="ECO:0007669"/>
    <property type="project" value="InterPro"/>
</dbReference>
<feature type="compositionally biased region" description="Polar residues" evidence="6">
    <location>
        <begin position="732"/>
        <end position="742"/>
    </location>
</feature>
<evidence type="ECO:0000256" key="2">
    <source>
        <dbReference type="ARBA" id="ARBA00010609"/>
    </source>
</evidence>
<feature type="transmembrane region" description="Helical" evidence="7">
    <location>
        <begin position="821"/>
        <end position="840"/>
    </location>
</feature>
<dbReference type="InterPro" id="IPR008972">
    <property type="entry name" value="Cupredoxin"/>
</dbReference>
<feature type="transmembrane region" description="Helical" evidence="7">
    <location>
        <begin position="786"/>
        <end position="809"/>
    </location>
</feature>
<evidence type="ECO:0000313" key="11">
    <source>
        <dbReference type="EMBL" id="KAJ0399601.1"/>
    </source>
</evidence>
<name>A0AAD5Q5S3_PYTIN</name>
<dbReference type="PANTHER" id="PTHR48267">
    <property type="entry name" value="CUPREDOXIN SUPERFAMILY PROTEIN"/>
    <property type="match status" value="1"/>
</dbReference>
<comment type="caution">
    <text evidence="11">The sequence shown here is derived from an EMBL/GenBank/DDBJ whole genome shotgun (WGS) entry which is preliminary data.</text>
</comment>
<keyword evidence="4 7" id="KW-1133">Transmembrane helix</keyword>
<dbReference type="GO" id="GO:0016020">
    <property type="term" value="C:membrane"/>
    <property type="evidence" value="ECO:0007669"/>
    <property type="project" value="UniProtKB-SubCell"/>
</dbReference>
<reference evidence="11" key="1">
    <citation type="submission" date="2021-12" db="EMBL/GenBank/DDBJ databases">
        <title>Prjna785345.</title>
        <authorList>
            <person name="Rujirawat T."/>
            <person name="Krajaejun T."/>
        </authorList>
    </citation>
    <scope>NUCLEOTIDE SEQUENCE</scope>
    <source>
        <strain evidence="11">Pi057C3</strain>
    </source>
</reference>
<dbReference type="EMBL" id="JAKCXM010000177">
    <property type="protein sequence ID" value="KAJ0399601.1"/>
    <property type="molecule type" value="Genomic_DNA"/>
</dbReference>
<feature type="transmembrane region" description="Helical" evidence="7">
    <location>
        <begin position="600"/>
        <end position="620"/>
    </location>
</feature>
<evidence type="ECO:0000259" key="10">
    <source>
        <dbReference type="Pfam" id="PF07732"/>
    </source>
</evidence>
<proteinExistence type="inferred from homology"/>
<dbReference type="GO" id="GO:0005507">
    <property type="term" value="F:copper ion binding"/>
    <property type="evidence" value="ECO:0007669"/>
    <property type="project" value="InterPro"/>
</dbReference>
<evidence type="ECO:0000256" key="5">
    <source>
        <dbReference type="ARBA" id="ARBA00023136"/>
    </source>
</evidence>
<feature type="signal peptide" evidence="8">
    <location>
        <begin position="1"/>
        <end position="19"/>
    </location>
</feature>
<dbReference type="InterPro" id="IPR045087">
    <property type="entry name" value="Cu-oxidase_fam"/>
</dbReference>
<feature type="transmembrane region" description="Helical" evidence="7">
    <location>
        <begin position="852"/>
        <end position="869"/>
    </location>
</feature>
<evidence type="ECO:0000256" key="1">
    <source>
        <dbReference type="ARBA" id="ARBA00004141"/>
    </source>
</evidence>
<evidence type="ECO:0000256" key="7">
    <source>
        <dbReference type="SAM" id="Phobius"/>
    </source>
</evidence>
<dbReference type="InterPro" id="IPR011706">
    <property type="entry name" value="Cu-oxidase_C"/>
</dbReference>
<keyword evidence="8" id="KW-0732">Signal</keyword>
<feature type="domain" description="Plastocyanin-like" evidence="9">
    <location>
        <begin position="417"/>
        <end position="539"/>
    </location>
</feature>
<feature type="domain" description="Plastocyanin-like" evidence="10">
    <location>
        <begin position="130"/>
        <end position="199"/>
    </location>
</feature>
<feature type="chain" id="PRO_5041950916" description="Zinc (Zn2)-Iron (Fe2) Permease (ZIP) Family" evidence="8">
    <location>
        <begin position="20"/>
        <end position="906"/>
    </location>
</feature>
<evidence type="ECO:0000313" key="12">
    <source>
        <dbReference type="Proteomes" id="UP001209570"/>
    </source>
</evidence>
<keyword evidence="3 7" id="KW-0812">Transmembrane</keyword>
<dbReference type="InterPro" id="IPR003689">
    <property type="entry name" value="ZIP"/>
</dbReference>
<dbReference type="Pfam" id="PF07731">
    <property type="entry name" value="Cu-oxidase_2"/>
    <property type="match status" value="1"/>
</dbReference>
<dbReference type="GO" id="GO:0016491">
    <property type="term" value="F:oxidoreductase activity"/>
    <property type="evidence" value="ECO:0007669"/>
    <property type="project" value="InterPro"/>
</dbReference>
<sequence>MKLTVAAAVALTVSAPALALENLKTDWTAYASPLPIPEVLDATSGGSFEFKIGRASHNWTADGSMKGDIYGYALKNSTPTFPGPTIKVKKGVPIKVRWYNELVEPHMLDASVESTLMTSESHCYPNCGIPTVVHVHGLESPAKYDGLPRYSIYKNQSREMVYLNNQSAATKLYHDHAIGLTRLNVWAGLAGLYIIEDKEFDKKFNLDIETDIPLVIGDRLINNKGELMYSDDSCLPSGTTLWVPESFGTVNLVNGAVMPYVEVPNAQVRLRWTNTANSRNYNFSIPFADNCIIVAKDSGYVQKVEPVPKYLNMFPFERVEMVCDFSNEKDGAKFELTDIPTVEGDQYDPRVMEFRVSTKLKTPSMKYREIPKQINKLKDLKALFKETGGKMRSVFLGEMEYALQCPLKSLIRYRNQEMDMVNMTATLACTRGKVEKWHFKNPTDDPHPFHWHLVNAQCGPTDDEIDTNSLKDVVIIPNADTRPPETVTQICYVACTPDEFLIEGSTRGPTEYNFDTSEPYVAHCHILEHEENKMMALFKLTDTDDDAANDDGYVPPANQITSEIIWTAMGMSVLGGISMCFSIFVISIERLQFLASHRSLSIAFALAAGVMVFISLADLIPEAIVFYRAHFTVGGAADPEAYEYGGSTEGAGVCDKTCTGHAWLTTIAAFFGGMIIILIVEYIVHEWFERFGAVRHSHGELPPELGKEIVADAEKGEHIQSPAPSPAGVHSTADSPSANSALISDEETAKQEYKRAGIMTGIAMAIHNFPEGLALFVSSLRGLRTGLVLSIGIILHNIPEGVAVAAPVYYATGSKKEALKWTLISGIAQPLGAAIGWAAVSGGLSYGLQGTLYGLVSGMLMCITAKELFPGAYRFDPSGKYFVPAFFFGMGIIAFGLILLHYAGSA</sequence>
<dbReference type="Gene3D" id="2.60.40.420">
    <property type="entry name" value="Cupredoxins - blue copper proteins"/>
    <property type="match status" value="3"/>
</dbReference>
<evidence type="ECO:0000256" key="4">
    <source>
        <dbReference type="ARBA" id="ARBA00022989"/>
    </source>
</evidence>
<keyword evidence="12" id="KW-1185">Reference proteome</keyword>
<feature type="transmembrane region" description="Helical" evidence="7">
    <location>
        <begin position="564"/>
        <end position="588"/>
    </location>
</feature>
<comment type="subcellular location">
    <subcellularLocation>
        <location evidence="1">Membrane</location>
        <topology evidence="1">Multi-pass membrane protein</topology>
    </subcellularLocation>
</comment>
<feature type="region of interest" description="Disordered" evidence="6">
    <location>
        <begin position="719"/>
        <end position="745"/>
    </location>
</feature>
<dbReference type="PANTHER" id="PTHR48267:SF1">
    <property type="entry name" value="BILIRUBIN OXIDASE"/>
    <property type="match status" value="1"/>
</dbReference>
<dbReference type="AlphaFoldDB" id="A0AAD5Q5S3"/>
<dbReference type="Pfam" id="PF07732">
    <property type="entry name" value="Cu-oxidase_3"/>
    <property type="match status" value="1"/>
</dbReference>
<evidence type="ECO:0000256" key="3">
    <source>
        <dbReference type="ARBA" id="ARBA00022692"/>
    </source>
</evidence>
<protein>
    <recommendedName>
        <fullName evidence="13">Zinc (Zn2)-Iron (Fe2) Permease (ZIP) Family</fullName>
    </recommendedName>
</protein>
<comment type="similarity">
    <text evidence="2">Belongs to the multicopper oxidase family.</text>
</comment>
<evidence type="ECO:0008006" key="13">
    <source>
        <dbReference type="Google" id="ProtNLM"/>
    </source>
</evidence>
<dbReference type="CDD" id="cd13844">
    <property type="entry name" value="CuRO_1_BOD_CotA_like"/>
    <property type="match status" value="1"/>
</dbReference>
<dbReference type="SUPFAM" id="SSF49503">
    <property type="entry name" value="Cupredoxins"/>
    <property type="match status" value="3"/>
</dbReference>
<keyword evidence="5 7" id="KW-0472">Membrane</keyword>
<dbReference type="Proteomes" id="UP001209570">
    <property type="component" value="Unassembled WGS sequence"/>
</dbReference>